<dbReference type="CDD" id="cd04301">
    <property type="entry name" value="NAT_SF"/>
    <property type="match status" value="1"/>
</dbReference>
<proteinExistence type="predicted"/>
<comment type="caution">
    <text evidence="2">The sequence shown here is derived from an EMBL/GenBank/DDBJ whole genome shotgun (WGS) entry which is preliminary data.</text>
</comment>
<reference evidence="2" key="1">
    <citation type="submission" date="2016-10" db="EMBL/GenBank/DDBJ databases">
        <authorList>
            <person name="Benchimol M."/>
            <person name="Almeida L.G."/>
            <person name="Vasconcelos A.T."/>
            <person name="Perreira-Neves A."/>
            <person name="Rosa I.A."/>
            <person name="Tasca T."/>
            <person name="Bogo M.R."/>
            <person name="de Souza W."/>
        </authorList>
    </citation>
    <scope>NUCLEOTIDE SEQUENCE [LARGE SCALE GENOMIC DNA]</scope>
    <source>
        <strain evidence="2">K</strain>
    </source>
</reference>
<sequence>MFHNTHNFPEKIEYIISIFYMSLTIRSGRKDDYQFVIDAVRDVVRIYKGDQEPPPPMPGAEQTYYDMLNDKQHHEVLIAEANGKRVGAALVSFTTAIHFGGWSAEVQDLYVDPTVRKMGIGKALLDRVSKIAEERKLKAIELYQPPPGSEQDEERSLFYKKNGFWAGGFTRHKIISEDLIYDHQ</sequence>
<accession>A0A1J4JNL5</accession>
<dbReference type="Gene3D" id="3.40.630.30">
    <property type="match status" value="1"/>
</dbReference>
<dbReference type="Proteomes" id="UP000179807">
    <property type="component" value="Unassembled WGS sequence"/>
</dbReference>
<dbReference type="AlphaFoldDB" id="A0A1J4JNL5"/>
<dbReference type="Pfam" id="PF13508">
    <property type="entry name" value="Acetyltransf_7"/>
    <property type="match status" value="1"/>
</dbReference>
<dbReference type="EMBL" id="MLAK01000942">
    <property type="protein sequence ID" value="OHT00713.1"/>
    <property type="molecule type" value="Genomic_DNA"/>
</dbReference>
<dbReference type="InterPro" id="IPR016181">
    <property type="entry name" value="Acyl_CoA_acyltransferase"/>
</dbReference>
<evidence type="ECO:0000313" key="2">
    <source>
        <dbReference type="EMBL" id="OHT00713.1"/>
    </source>
</evidence>
<dbReference type="VEuPathDB" id="TrichDB:TRFO_32535"/>
<evidence type="ECO:0000259" key="1">
    <source>
        <dbReference type="PROSITE" id="PS51186"/>
    </source>
</evidence>
<dbReference type="GO" id="GO:0016747">
    <property type="term" value="F:acyltransferase activity, transferring groups other than amino-acyl groups"/>
    <property type="evidence" value="ECO:0007669"/>
    <property type="project" value="InterPro"/>
</dbReference>
<dbReference type="GeneID" id="94843251"/>
<organism evidence="2 3">
    <name type="scientific">Tritrichomonas foetus</name>
    <dbReference type="NCBI Taxonomy" id="1144522"/>
    <lineage>
        <taxon>Eukaryota</taxon>
        <taxon>Metamonada</taxon>
        <taxon>Parabasalia</taxon>
        <taxon>Tritrichomonadida</taxon>
        <taxon>Tritrichomonadidae</taxon>
        <taxon>Tritrichomonas</taxon>
    </lineage>
</organism>
<dbReference type="PROSITE" id="PS51186">
    <property type="entry name" value="GNAT"/>
    <property type="match status" value="1"/>
</dbReference>
<feature type="domain" description="N-acetyltransferase" evidence="1">
    <location>
        <begin position="23"/>
        <end position="184"/>
    </location>
</feature>
<evidence type="ECO:0000313" key="3">
    <source>
        <dbReference type="Proteomes" id="UP000179807"/>
    </source>
</evidence>
<protein>
    <submittedName>
        <fullName evidence="2">Acetyltransferase, GNAT family protein</fullName>
    </submittedName>
</protein>
<dbReference type="InterPro" id="IPR000182">
    <property type="entry name" value="GNAT_dom"/>
</dbReference>
<gene>
    <name evidence="2" type="ORF">TRFO_32535</name>
</gene>
<keyword evidence="3" id="KW-1185">Reference proteome</keyword>
<dbReference type="RefSeq" id="XP_068353849.1">
    <property type="nucleotide sequence ID" value="XM_068508547.1"/>
</dbReference>
<name>A0A1J4JNL5_9EUKA</name>
<dbReference type="OrthoDB" id="7305308at2759"/>
<dbReference type="SUPFAM" id="SSF55729">
    <property type="entry name" value="Acyl-CoA N-acyltransferases (Nat)"/>
    <property type="match status" value="1"/>
</dbReference>